<evidence type="ECO:0000313" key="2">
    <source>
        <dbReference type="EMBL" id="KKR41168.1"/>
    </source>
</evidence>
<keyword evidence="1" id="KW-0812">Transmembrane</keyword>
<reference evidence="2 3" key="1">
    <citation type="journal article" date="2015" name="Nature">
        <title>rRNA introns, odd ribosomes, and small enigmatic genomes across a large radiation of phyla.</title>
        <authorList>
            <person name="Brown C.T."/>
            <person name="Hug L.A."/>
            <person name="Thomas B.C."/>
            <person name="Sharon I."/>
            <person name="Castelle C.J."/>
            <person name="Singh A."/>
            <person name="Wilkins M.J."/>
            <person name="Williams K.H."/>
            <person name="Banfield J.F."/>
        </authorList>
    </citation>
    <scope>NUCLEOTIDE SEQUENCE [LARGE SCALE GENOMIC DNA]</scope>
</reference>
<evidence type="ECO:0000256" key="1">
    <source>
        <dbReference type="SAM" id="Phobius"/>
    </source>
</evidence>
<protein>
    <submittedName>
        <fullName evidence="2">Uncharacterized protein</fullName>
    </submittedName>
</protein>
<dbReference type="AlphaFoldDB" id="A0A0G0QM31"/>
<dbReference type="EMBL" id="LBXZ01000001">
    <property type="protein sequence ID" value="KKR41168.1"/>
    <property type="molecule type" value="Genomic_DNA"/>
</dbReference>
<accession>A0A0G0QM31</accession>
<keyword evidence="1" id="KW-0472">Membrane</keyword>
<feature type="transmembrane region" description="Helical" evidence="1">
    <location>
        <begin position="7"/>
        <end position="25"/>
    </location>
</feature>
<gene>
    <name evidence="2" type="ORF">UT75_C0001G0072</name>
</gene>
<organism evidence="2 3">
    <name type="scientific">Candidatus Yanofskybacteria bacterium GW2011_GWE2_40_11</name>
    <dbReference type="NCBI Taxonomy" id="1619033"/>
    <lineage>
        <taxon>Bacteria</taxon>
        <taxon>Candidatus Yanofskyibacteriota</taxon>
    </lineage>
</organism>
<sequence length="116" mass="13644">MSRLRLYLPILMVILATMMLLYSWPRTLLDFSMASFVVSFVYLMMTGTVGILAIKGRDETINADEFWAKVNKRTAILSYFFGTIWLALCIAWIWVDTTWGQRLRTFLFDFSKFMFP</sequence>
<dbReference type="Proteomes" id="UP000034072">
    <property type="component" value="Unassembled WGS sequence"/>
</dbReference>
<name>A0A0G0QM31_9BACT</name>
<keyword evidence="1" id="KW-1133">Transmembrane helix</keyword>
<feature type="transmembrane region" description="Helical" evidence="1">
    <location>
        <begin position="31"/>
        <end position="54"/>
    </location>
</feature>
<feature type="transmembrane region" description="Helical" evidence="1">
    <location>
        <begin position="75"/>
        <end position="95"/>
    </location>
</feature>
<comment type="caution">
    <text evidence="2">The sequence shown here is derived from an EMBL/GenBank/DDBJ whole genome shotgun (WGS) entry which is preliminary data.</text>
</comment>
<proteinExistence type="predicted"/>
<evidence type="ECO:0000313" key="3">
    <source>
        <dbReference type="Proteomes" id="UP000034072"/>
    </source>
</evidence>